<dbReference type="SUPFAM" id="SSF51219">
    <property type="entry name" value="TRAP-like"/>
    <property type="match status" value="1"/>
</dbReference>
<dbReference type="Pfam" id="PF01987">
    <property type="entry name" value="AIM24"/>
    <property type="match status" value="1"/>
</dbReference>
<dbReference type="Gene3D" id="3.60.160.10">
    <property type="entry name" value="Mitochondrial biogenesis AIM24"/>
    <property type="match status" value="1"/>
</dbReference>
<dbReference type="STRING" id="695939.SAMN00790413_01337"/>
<dbReference type="InterPro" id="IPR016031">
    <property type="entry name" value="Trp_RNA-bd_attenuator-like_dom"/>
</dbReference>
<dbReference type="PANTHER" id="PTHR38074">
    <property type="entry name" value="ALTERED INHERITANCE OF MITOCHONDRIA PROTEIN 24, MITOCHONDRIAL"/>
    <property type="match status" value="1"/>
</dbReference>
<dbReference type="InterPro" id="IPR002838">
    <property type="entry name" value="AIM24"/>
</dbReference>
<keyword evidence="2" id="KW-1185">Reference proteome</keyword>
<dbReference type="OrthoDB" id="9779518at2"/>
<gene>
    <name evidence="1" type="ORF">SAMN00790413_01337</name>
</gene>
<sequence length="256" mass="27528">MEHTQVVQEERGGGLHLRVHALTHVTRFSRSAEGQLNEHRDLDGRFMVEARLEGGGVLLEPGAFLYSVGRIEAEVRQQQAGGFLRRAVATAGSGESAFATHFGGRGTVWTEPSNRHFLISSTDRPDDTVLLDDGAFYLAQDTMQLGSHRHTNISGALSGNGLQQPKLTGQGLFVVESPVPVSEVEVIEVNAGQGLVVDGDMMLMYTGNLQVSLRPLVRGLRNMLRSGEGLVYTFSGEGTVFLTPTARRVSAASVAG</sequence>
<dbReference type="AlphaFoldDB" id="A0A1W1VES6"/>
<dbReference type="PANTHER" id="PTHR38074:SF1">
    <property type="entry name" value="ALTERED INHERITANCE OF MITOCHONDRIA PROTEIN 24, MITOCHONDRIAL"/>
    <property type="match status" value="1"/>
</dbReference>
<reference evidence="1 2" key="1">
    <citation type="submission" date="2017-04" db="EMBL/GenBank/DDBJ databases">
        <authorList>
            <person name="Afonso C.L."/>
            <person name="Miller P.J."/>
            <person name="Scott M.A."/>
            <person name="Spackman E."/>
            <person name="Goraichik I."/>
            <person name="Dimitrov K.M."/>
            <person name="Suarez D.L."/>
            <person name="Swayne D.E."/>
        </authorList>
    </citation>
    <scope>NUCLEOTIDE SEQUENCE [LARGE SCALE GENOMIC DNA]</scope>
    <source>
        <strain evidence="1 2">KR-140</strain>
    </source>
</reference>
<dbReference type="InterPro" id="IPR036983">
    <property type="entry name" value="AIM24_sf"/>
</dbReference>
<organism evidence="1 2">
    <name type="scientific">Deinococcus hopiensis KR-140</name>
    <dbReference type="NCBI Taxonomy" id="695939"/>
    <lineage>
        <taxon>Bacteria</taxon>
        <taxon>Thermotogati</taxon>
        <taxon>Deinococcota</taxon>
        <taxon>Deinococci</taxon>
        <taxon>Deinococcales</taxon>
        <taxon>Deinococcaceae</taxon>
        <taxon>Deinococcus</taxon>
    </lineage>
</organism>
<evidence type="ECO:0000313" key="1">
    <source>
        <dbReference type="EMBL" id="SMB91882.1"/>
    </source>
</evidence>
<evidence type="ECO:0000313" key="2">
    <source>
        <dbReference type="Proteomes" id="UP000192582"/>
    </source>
</evidence>
<name>A0A1W1VES6_9DEIO</name>
<accession>A0A1W1VES6</accession>
<protein>
    <submittedName>
        <fullName evidence="1">Uncharacterized conserved protein, AIM24 family</fullName>
    </submittedName>
</protein>
<dbReference type="RefSeq" id="WP_084048822.1">
    <property type="nucleotide sequence ID" value="NZ_FWWU01000009.1"/>
</dbReference>
<dbReference type="Proteomes" id="UP000192582">
    <property type="component" value="Unassembled WGS sequence"/>
</dbReference>
<dbReference type="EMBL" id="FWWU01000009">
    <property type="protein sequence ID" value="SMB91882.1"/>
    <property type="molecule type" value="Genomic_DNA"/>
</dbReference>
<proteinExistence type="predicted"/>